<evidence type="ECO:0000256" key="1">
    <source>
        <dbReference type="SAM" id="MobiDB-lite"/>
    </source>
</evidence>
<keyword evidence="2" id="KW-1133">Transmembrane helix</keyword>
<feature type="transmembrane region" description="Helical" evidence="2">
    <location>
        <begin position="155"/>
        <end position="175"/>
    </location>
</feature>
<keyword evidence="2" id="KW-0472">Membrane</keyword>
<dbReference type="Proteomes" id="UP000565579">
    <property type="component" value="Unassembled WGS sequence"/>
</dbReference>
<feature type="region of interest" description="Disordered" evidence="1">
    <location>
        <begin position="1"/>
        <end position="24"/>
    </location>
</feature>
<dbReference type="InterPro" id="IPR005490">
    <property type="entry name" value="LD_TPept_cat_dom"/>
</dbReference>
<feature type="transmembrane region" description="Helical" evidence="2">
    <location>
        <begin position="187"/>
        <end position="204"/>
    </location>
</feature>
<evidence type="ECO:0000256" key="2">
    <source>
        <dbReference type="SAM" id="Phobius"/>
    </source>
</evidence>
<dbReference type="EMBL" id="JACHMI010000001">
    <property type="protein sequence ID" value="MBB6554555.1"/>
    <property type="molecule type" value="Genomic_DNA"/>
</dbReference>
<comment type="caution">
    <text evidence="3">The sequence shown here is derived from an EMBL/GenBank/DDBJ whole genome shotgun (WGS) entry which is preliminary data.</text>
</comment>
<evidence type="ECO:0000313" key="4">
    <source>
        <dbReference type="Proteomes" id="UP000565579"/>
    </source>
</evidence>
<name>A0A7X0P3F0_9ACTN</name>
<dbReference type="CDD" id="cd16913">
    <property type="entry name" value="YkuD_like"/>
    <property type="match status" value="1"/>
</dbReference>
<proteinExistence type="predicted"/>
<feature type="transmembrane region" description="Helical" evidence="2">
    <location>
        <begin position="305"/>
        <end position="326"/>
    </location>
</feature>
<gene>
    <name evidence="3" type="ORF">HD593_009350</name>
</gene>
<dbReference type="RefSeq" id="WP_185109264.1">
    <property type="nucleotide sequence ID" value="NZ_BAAAXY010000215.1"/>
</dbReference>
<feature type="transmembrane region" description="Helical" evidence="2">
    <location>
        <begin position="332"/>
        <end position="352"/>
    </location>
</feature>
<feature type="transmembrane region" description="Helical" evidence="2">
    <location>
        <begin position="216"/>
        <end position="233"/>
    </location>
</feature>
<protein>
    <submittedName>
        <fullName evidence="3">Uncharacterized protein</fullName>
    </submittedName>
</protein>
<feature type="transmembrane region" description="Helical" evidence="2">
    <location>
        <begin position="245"/>
        <end position="269"/>
    </location>
</feature>
<feature type="transmembrane region" description="Helical" evidence="2">
    <location>
        <begin position="114"/>
        <end position="135"/>
    </location>
</feature>
<feature type="transmembrane region" description="Helical" evidence="2">
    <location>
        <begin position="275"/>
        <end position="296"/>
    </location>
</feature>
<reference evidence="3 4" key="1">
    <citation type="submission" date="2020-08" db="EMBL/GenBank/DDBJ databases">
        <title>Sequencing the genomes of 1000 actinobacteria strains.</title>
        <authorList>
            <person name="Klenk H.-P."/>
        </authorList>
    </citation>
    <scope>NUCLEOTIDE SEQUENCE [LARGE SCALE GENOMIC DNA]</scope>
    <source>
        <strain evidence="3 4">DSM 43768</strain>
    </source>
</reference>
<keyword evidence="2" id="KW-0812">Transmembrane</keyword>
<dbReference type="GO" id="GO:0016740">
    <property type="term" value="F:transferase activity"/>
    <property type="evidence" value="ECO:0007669"/>
    <property type="project" value="InterPro"/>
</dbReference>
<dbReference type="AlphaFoldDB" id="A0A7X0P3F0"/>
<keyword evidence="4" id="KW-1185">Reference proteome</keyword>
<sequence>MSAPAAGAGSRLSPATAGEEGRTSLRVSGAGSRVSLLERRYRAVLRLLPASYRAEREEEMVDAFMEMSGDVSDELNPRPAWGEIASVLALAVRLRFGGTGADPRLFAWGESVRLLALLGLAFHAMGGVYTGVELLRTLVFQVQPGLAGAPGSFERLLAVAVSLAYLCSTVAFLAIMRGHVRTAKITAVVGAAPALAYTLIPMILAGPVMDRPLSEPATLVFTAVPVIALLLGFHGDAAPRRRSWALALSPLAAGLAVLGCTWLLVALRLPDADWLYLWLDLGTAIPVWAAGAVAVLTRRSAPPQALAMSAAGLLLLLMRLTLLGNLPDGPAWLTVCAQCALLWSLSVALAWVGARGLPARRPAFQP</sequence>
<evidence type="ECO:0000313" key="3">
    <source>
        <dbReference type="EMBL" id="MBB6554555.1"/>
    </source>
</evidence>
<accession>A0A7X0P3F0</accession>
<organism evidence="3 4">
    <name type="scientific">Nonomuraea rubra</name>
    <dbReference type="NCBI Taxonomy" id="46180"/>
    <lineage>
        <taxon>Bacteria</taxon>
        <taxon>Bacillati</taxon>
        <taxon>Actinomycetota</taxon>
        <taxon>Actinomycetes</taxon>
        <taxon>Streptosporangiales</taxon>
        <taxon>Streptosporangiaceae</taxon>
        <taxon>Nonomuraea</taxon>
    </lineage>
</organism>